<evidence type="ECO:0000313" key="3">
    <source>
        <dbReference type="EMBL" id="ADR35221.1"/>
    </source>
</evidence>
<feature type="chain" id="PRO_5003190200" description="Twin-arginine translocation signal domain-containing protein" evidence="2">
    <location>
        <begin position="26"/>
        <end position="192"/>
    </location>
</feature>
<dbReference type="KEGG" id="sku:Sulku_2562"/>
<evidence type="ECO:0000256" key="2">
    <source>
        <dbReference type="SAM" id="SignalP"/>
    </source>
</evidence>
<evidence type="ECO:0000256" key="1">
    <source>
        <dbReference type="ARBA" id="ARBA00022505"/>
    </source>
</evidence>
<keyword evidence="2" id="KW-0732">Signal</keyword>
<geneLocation type="plasmid" evidence="3 4">
    <name>pSULKU01</name>
</geneLocation>
<proteinExistence type="predicted"/>
<protein>
    <recommendedName>
        <fullName evidence="5">Twin-arginine translocation signal domain-containing protein</fullName>
    </recommendedName>
</protein>
<keyword evidence="4" id="KW-1185">Reference proteome</keyword>
<feature type="signal peptide" evidence="2">
    <location>
        <begin position="1"/>
        <end position="25"/>
    </location>
</feature>
<organism evidence="3 4">
    <name type="scientific">Sulfuricurvum kujiense (strain ATCC BAA-921 / DSM 16994 / JCM 11577 / YK-1)</name>
    <dbReference type="NCBI Taxonomy" id="709032"/>
    <lineage>
        <taxon>Bacteria</taxon>
        <taxon>Pseudomonadati</taxon>
        <taxon>Campylobacterota</taxon>
        <taxon>Epsilonproteobacteria</taxon>
        <taxon>Campylobacterales</taxon>
        <taxon>Sulfurimonadaceae</taxon>
        <taxon>Sulfuricurvum</taxon>
    </lineage>
</organism>
<dbReference type="AlphaFoldDB" id="E4U3F5"/>
<dbReference type="PROSITE" id="PS51318">
    <property type="entry name" value="TAT"/>
    <property type="match status" value="1"/>
</dbReference>
<dbReference type="RefSeq" id="WP_013449833.1">
    <property type="nucleotide sequence ID" value="NC_014754.1"/>
</dbReference>
<evidence type="ECO:0000313" key="4">
    <source>
        <dbReference type="Proteomes" id="UP000008721"/>
    </source>
</evidence>
<dbReference type="Proteomes" id="UP000008721">
    <property type="component" value="Plasmid pSULKU01"/>
</dbReference>
<name>E4U3F5_SULKY</name>
<reference evidence="3 4" key="1">
    <citation type="journal article" date="2012" name="Stand. Genomic Sci.">
        <title>Complete genome sequence of the sulfur compounds oxidizing chemolithoautotroph Sulfuricurvum kujiense type strain (YK-1(T)).</title>
        <authorList>
            <person name="Han C."/>
            <person name="Kotsyurbenko O."/>
            <person name="Chertkov O."/>
            <person name="Held B."/>
            <person name="Lapidus A."/>
            <person name="Nolan M."/>
            <person name="Lucas S."/>
            <person name="Hammon N."/>
            <person name="Deshpande S."/>
            <person name="Cheng J.F."/>
            <person name="Tapia R."/>
            <person name="Goodwin L.A."/>
            <person name="Pitluck S."/>
            <person name="Liolios K."/>
            <person name="Pagani I."/>
            <person name="Ivanova N."/>
            <person name="Mavromatis K."/>
            <person name="Mikhailova N."/>
            <person name="Pati A."/>
            <person name="Chen A."/>
            <person name="Palaniappan K."/>
            <person name="Land M."/>
            <person name="Hauser L."/>
            <person name="Chang Y.J."/>
            <person name="Jeffries C.D."/>
            <person name="Brambilla E.M."/>
            <person name="Rohde M."/>
            <person name="Spring S."/>
            <person name="Sikorski J."/>
            <person name="Goker M."/>
            <person name="Woyke T."/>
            <person name="Bristow J."/>
            <person name="Eisen J.A."/>
            <person name="Markowitz V."/>
            <person name="Hugenholtz P."/>
            <person name="Kyrpides N.C."/>
            <person name="Klenk H.P."/>
            <person name="Detter J.C."/>
        </authorList>
    </citation>
    <scope>NUCLEOTIDE SEQUENCE [LARGE SCALE GENOMIC DNA]</scope>
    <source>
        <strain evidence="4">ATCC BAA-921 / DSM 16994 / JCM 11577 / YK-1</strain>
    </source>
</reference>
<accession>E4U3F5</accession>
<dbReference type="HOGENOM" id="CLU_1414528_0_0_7"/>
<sequence>MVRRDFLKNSALVAATAALYSPLSAASSDDSTEKKIIAIVSESAHETGYISALEKGDKADEVIILGSDRLSTMHTLASAIENNKGSLFCGLLAPSDHALLNQVAMSKGIAFVSETAHTPSNTGISHTENTFAMLSVKKAFDQFASLNTDKYGAALSSYHTIGAHNTVATAKQTDFVSEHTAKNAFVSFVLKA</sequence>
<dbReference type="InterPro" id="IPR006311">
    <property type="entry name" value="TAT_signal"/>
</dbReference>
<evidence type="ECO:0008006" key="5">
    <source>
        <dbReference type="Google" id="ProtNLM"/>
    </source>
</evidence>
<gene>
    <name evidence="3" type="ordered locus">Sulku_2562</name>
</gene>
<keyword evidence="1" id="KW-0500">Molybdenum</keyword>
<keyword evidence="3" id="KW-0614">Plasmid</keyword>
<dbReference type="NCBIfam" id="TIGR01409">
    <property type="entry name" value="TAT_signal_seq"/>
    <property type="match status" value="1"/>
</dbReference>
<dbReference type="InterPro" id="IPR019546">
    <property type="entry name" value="TAT_signal_bac_arc"/>
</dbReference>
<dbReference type="EMBL" id="CP002356">
    <property type="protein sequence ID" value="ADR35221.1"/>
    <property type="molecule type" value="Genomic_DNA"/>
</dbReference>
<dbReference type="OrthoDB" id="9836097at2"/>